<dbReference type="EMBL" id="BHXQ01000008">
    <property type="protein sequence ID" value="GCC53505.1"/>
    <property type="molecule type" value="Genomic_DNA"/>
</dbReference>
<dbReference type="Proteomes" id="UP000288227">
    <property type="component" value="Unassembled WGS sequence"/>
</dbReference>
<keyword evidence="2" id="KW-1185">Reference proteome</keyword>
<gene>
    <name evidence="1" type="ORF">SanaruYs_37500</name>
</gene>
<protein>
    <submittedName>
        <fullName evidence="1">Uncharacterized protein</fullName>
    </submittedName>
</protein>
<proteinExistence type="predicted"/>
<comment type="caution">
    <text evidence="1">The sequence shown here is derived from an EMBL/GenBank/DDBJ whole genome shotgun (WGS) entry which is preliminary data.</text>
</comment>
<evidence type="ECO:0000313" key="2">
    <source>
        <dbReference type="Proteomes" id="UP000288227"/>
    </source>
</evidence>
<dbReference type="AlphaFoldDB" id="A0A401UF24"/>
<accession>A0A401UF24</accession>
<reference evidence="1 2" key="1">
    <citation type="submission" date="2018-11" db="EMBL/GenBank/DDBJ databases">
        <title>Chryseotalea sanarue gen. nov., sp., nov., a member of the family Cytophagaceae, isolated from a brackish lake in Hamamatsu Japan.</title>
        <authorList>
            <person name="Maejima Y."/>
            <person name="Iino T."/>
            <person name="Muraguchi Y."/>
            <person name="Fukuda K."/>
            <person name="Ohkuma M."/>
            <person name="Moriuchi R."/>
            <person name="Dohra H."/>
            <person name="Kimbara K."/>
            <person name="Shintani M."/>
        </authorList>
    </citation>
    <scope>NUCLEOTIDE SEQUENCE [LARGE SCALE GENOMIC DNA]</scope>
    <source>
        <strain evidence="1 2">Ys</strain>
    </source>
</reference>
<organism evidence="1 2">
    <name type="scientific">Chryseotalea sanaruensis</name>
    <dbReference type="NCBI Taxonomy" id="2482724"/>
    <lineage>
        <taxon>Bacteria</taxon>
        <taxon>Pseudomonadati</taxon>
        <taxon>Bacteroidota</taxon>
        <taxon>Cytophagia</taxon>
        <taxon>Cytophagales</taxon>
        <taxon>Chryseotaleaceae</taxon>
        <taxon>Chryseotalea</taxon>
    </lineage>
</organism>
<name>A0A401UF24_9BACT</name>
<sequence>MSMKIEFEINDSEAYILVPALQQAASQALDVKTFEVLQKVTREILEDIQNGVYIFQQLINYLHPYTNGNSILKSSKLILNLGISQNFINSSQGLYYVLSYILGVLVATRKPGKNPSRIAMTEIVKLTTVEDCINLIQDHYEKS</sequence>
<evidence type="ECO:0000313" key="1">
    <source>
        <dbReference type="EMBL" id="GCC53505.1"/>
    </source>
</evidence>